<dbReference type="CDD" id="cd07067">
    <property type="entry name" value="HP_PGM_like"/>
    <property type="match status" value="1"/>
</dbReference>
<reference evidence="6 7" key="1">
    <citation type="submission" date="2020-11" db="EMBL/GenBank/DDBJ databases">
        <title>Taxonomic investigation of Rahnella strains.</title>
        <authorList>
            <person name="Lee S.D."/>
        </authorList>
    </citation>
    <scope>NUCLEOTIDE SEQUENCE [LARGE SCALE GENOMIC DNA]</scope>
    <source>
        <strain evidence="6 7">SAP-17</strain>
    </source>
</reference>
<keyword evidence="5" id="KW-0413">Isomerase</keyword>
<comment type="similarity">
    <text evidence="1">Belongs to the phosphoglycerate mutase family. BPG-dependent PGAM subfamily.</text>
</comment>
<dbReference type="RefSeq" id="WP_195814565.1">
    <property type="nucleotide sequence ID" value="NZ_JADOBI010000005.1"/>
</dbReference>
<dbReference type="PIRSF" id="PIRSF000709">
    <property type="entry name" value="6PFK_2-Ptase"/>
    <property type="match status" value="1"/>
</dbReference>
<dbReference type="SUPFAM" id="SSF53254">
    <property type="entry name" value="Phosphoglycerate mutase-like"/>
    <property type="match status" value="1"/>
</dbReference>
<dbReference type="InterPro" id="IPR029033">
    <property type="entry name" value="His_PPase_superfam"/>
</dbReference>
<evidence type="ECO:0000256" key="1">
    <source>
        <dbReference type="ARBA" id="ARBA00006717"/>
    </source>
</evidence>
<organism evidence="6 7">
    <name type="scientific">Rahnella laticis</name>
    <dbReference type="NCBI Taxonomy" id="2787622"/>
    <lineage>
        <taxon>Bacteria</taxon>
        <taxon>Pseudomonadati</taxon>
        <taxon>Pseudomonadota</taxon>
        <taxon>Gammaproteobacteria</taxon>
        <taxon>Enterobacterales</taxon>
        <taxon>Yersiniaceae</taxon>
        <taxon>Rahnella</taxon>
    </lineage>
</organism>
<dbReference type="Proteomes" id="UP000636811">
    <property type="component" value="Unassembled WGS sequence"/>
</dbReference>
<keyword evidence="3" id="KW-0312">Gluconeogenesis</keyword>
<accession>A0ABS0E589</accession>
<gene>
    <name evidence="6" type="ORF">IV433_12640</name>
</gene>
<evidence type="ECO:0000313" key="6">
    <source>
        <dbReference type="EMBL" id="MBF7980255.1"/>
    </source>
</evidence>
<name>A0ABS0E589_9GAMM</name>
<dbReference type="EC" id="5.4.2.11" evidence="2"/>
<evidence type="ECO:0000256" key="4">
    <source>
        <dbReference type="ARBA" id="ARBA00023152"/>
    </source>
</evidence>
<comment type="caution">
    <text evidence="6">The sequence shown here is derived from an EMBL/GenBank/DDBJ whole genome shotgun (WGS) entry which is preliminary data.</text>
</comment>
<dbReference type="InterPro" id="IPR013078">
    <property type="entry name" value="His_Pase_superF_clade-1"/>
</dbReference>
<proteinExistence type="inferred from homology"/>
<evidence type="ECO:0000313" key="7">
    <source>
        <dbReference type="Proteomes" id="UP000636811"/>
    </source>
</evidence>
<evidence type="ECO:0000256" key="5">
    <source>
        <dbReference type="ARBA" id="ARBA00023235"/>
    </source>
</evidence>
<keyword evidence="7" id="KW-1185">Reference proteome</keyword>
<dbReference type="InterPro" id="IPR005952">
    <property type="entry name" value="Phosphogly_mut1"/>
</dbReference>
<keyword evidence="4" id="KW-0324">Glycolysis</keyword>
<protein>
    <recommendedName>
        <fullName evidence="2">phosphoglycerate mutase (2,3-diphosphoglycerate-dependent)</fullName>
        <ecNumber evidence="2">5.4.2.11</ecNumber>
    </recommendedName>
</protein>
<dbReference type="Pfam" id="PF00300">
    <property type="entry name" value="His_Phos_1"/>
    <property type="match status" value="1"/>
</dbReference>
<sequence>MRLYLFRHGLSDANQAKLVTGTPADSLSTVGVAQVNRLSQWVKELDITADYYFFSHWQRAQQTAKIIFPDVDWFEDKRLGETDAGTVASLTLDSFLKEQPDFYREPDNCYPGGESHKDLYTRVLSWLRELLQRSYESVVIVSHAGPIACILHELLNIPLSQFPSILPSNSTLVIIDADLVAEKIVGKIIGLSLGSIDNLRDSLKG</sequence>
<dbReference type="Gene3D" id="3.40.50.1240">
    <property type="entry name" value="Phosphoglycerate mutase-like"/>
    <property type="match status" value="1"/>
</dbReference>
<evidence type="ECO:0000256" key="3">
    <source>
        <dbReference type="ARBA" id="ARBA00022432"/>
    </source>
</evidence>
<dbReference type="EMBL" id="JADOBI010000005">
    <property type="protein sequence ID" value="MBF7980255.1"/>
    <property type="molecule type" value="Genomic_DNA"/>
</dbReference>
<dbReference type="PANTHER" id="PTHR11931">
    <property type="entry name" value="PHOSPHOGLYCERATE MUTASE"/>
    <property type="match status" value="1"/>
</dbReference>
<evidence type="ECO:0000256" key="2">
    <source>
        <dbReference type="ARBA" id="ARBA00012028"/>
    </source>
</evidence>
<dbReference type="SMART" id="SM00855">
    <property type="entry name" value="PGAM"/>
    <property type="match status" value="1"/>
</dbReference>